<evidence type="ECO:0000313" key="1">
    <source>
        <dbReference type="EMBL" id="AGT31466.1"/>
    </source>
</evidence>
<evidence type="ECO:0000313" key="2">
    <source>
        <dbReference type="Proteomes" id="UP000015500"/>
    </source>
</evidence>
<reference evidence="1 2" key="1">
    <citation type="journal article" date="2014" name="Genome Announc.">
        <title>Complete Genome Sequence of the Thermophilic Polychlorinated Biphenyl Degrader Geobacillus sp. Strain JF8 (NBRC 109937).</title>
        <authorList>
            <person name="Shintani M."/>
            <person name="Ohtsubo Y."/>
            <person name="Fukuda K."/>
            <person name="Hosoyama A."/>
            <person name="Ohji S."/>
            <person name="Yamazoe A."/>
            <person name="Fujita N."/>
            <person name="Nagata Y."/>
            <person name="Tsuda M."/>
            <person name="Hatta T."/>
            <person name="Kimbara K."/>
        </authorList>
    </citation>
    <scope>NUCLEOTIDE SEQUENCE [LARGE SCALE GENOMIC DNA]</scope>
    <source>
        <strain evidence="1 2">JF8</strain>
    </source>
</reference>
<dbReference type="HOGENOM" id="CLU_3252116_0_0_9"/>
<organism evidence="1 2">
    <name type="scientific">Geobacillus genomosp. 3</name>
    <dbReference type="NCBI Taxonomy" id="1921421"/>
    <lineage>
        <taxon>Bacteria</taxon>
        <taxon>Bacillati</taxon>
        <taxon>Bacillota</taxon>
        <taxon>Bacilli</taxon>
        <taxon>Bacillales</taxon>
        <taxon>Anoxybacillaceae</taxon>
        <taxon>Geobacillus</taxon>
    </lineage>
</organism>
<dbReference type="AlphaFoldDB" id="S6A114"/>
<name>S6A114_GEOG3</name>
<dbReference type="KEGG" id="gjf:M493_05840"/>
<dbReference type="Proteomes" id="UP000015500">
    <property type="component" value="Chromosome"/>
</dbReference>
<proteinExistence type="predicted"/>
<keyword evidence="2" id="KW-1185">Reference proteome</keyword>
<sequence length="42" mass="4873">MSWAKRGEDSLVIRFIPRIKNRSATMFNCFLQAKNAEKGKKT</sequence>
<protein>
    <submittedName>
        <fullName evidence="1">Uncharacterized protein</fullName>
    </submittedName>
</protein>
<accession>S6A114</accession>
<dbReference type="STRING" id="1921421.M493_05840"/>
<gene>
    <name evidence="1" type="ORF">M493_05840</name>
</gene>
<dbReference type="EMBL" id="CP006254">
    <property type="protein sequence ID" value="AGT31466.1"/>
    <property type="molecule type" value="Genomic_DNA"/>
</dbReference>